<dbReference type="EMBL" id="SPUK01000003">
    <property type="protein sequence ID" value="TQV98793.1"/>
    <property type="molecule type" value="Genomic_DNA"/>
</dbReference>
<feature type="compositionally biased region" description="Basic and acidic residues" evidence="1">
    <location>
        <begin position="416"/>
        <end position="434"/>
    </location>
</feature>
<proteinExistence type="predicted"/>
<reference evidence="2 3" key="1">
    <citation type="journal article" date="2019" name="Appl. Microbiol. Biotechnol.">
        <title>Genome sequence of Isaria javanica and comparative genome analysis insights into family S53 peptidase evolution in fungal entomopathogens.</title>
        <authorList>
            <person name="Lin R."/>
            <person name="Zhang X."/>
            <person name="Xin B."/>
            <person name="Zou M."/>
            <person name="Gao Y."/>
            <person name="Qin F."/>
            <person name="Hu Q."/>
            <person name="Xie B."/>
            <person name="Cheng X."/>
        </authorList>
    </citation>
    <scope>NUCLEOTIDE SEQUENCE [LARGE SCALE GENOMIC DNA]</scope>
    <source>
        <strain evidence="2 3">IJ1G</strain>
    </source>
</reference>
<protein>
    <submittedName>
        <fullName evidence="2">Protein kinase</fullName>
    </submittedName>
</protein>
<dbReference type="STRING" id="43265.A0A545VAR0"/>
<feature type="compositionally biased region" description="Polar residues" evidence="1">
    <location>
        <begin position="444"/>
        <end position="455"/>
    </location>
</feature>
<comment type="caution">
    <text evidence="2">The sequence shown here is derived from an EMBL/GenBank/DDBJ whole genome shotgun (WGS) entry which is preliminary data.</text>
</comment>
<evidence type="ECO:0000313" key="2">
    <source>
        <dbReference type="EMBL" id="TQV98793.1"/>
    </source>
</evidence>
<evidence type="ECO:0000313" key="3">
    <source>
        <dbReference type="Proteomes" id="UP000315783"/>
    </source>
</evidence>
<dbReference type="OrthoDB" id="5419928at2759"/>
<organism evidence="2 3">
    <name type="scientific">Cordyceps javanica</name>
    <dbReference type="NCBI Taxonomy" id="43265"/>
    <lineage>
        <taxon>Eukaryota</taxon>
        <taxon>Fungi</taxon>
        <taxon>Dikarya</taxon>
        <taxon>Ascomycota</taxon>
        <taxon>Pezizomycotina</taxon>
        <taxon>Sordariomycetes</taxon>
        <taxon>Hypocreomycetidae</taxon>
        <taxon>Hypocreales</taxon>
        <taxon>Cordycipitaceae</taxon>
        <taxon>Cordyceps</taxon>
    </lineage>
</organism>
<keyword evidence="2" id="KW-0808">Transferase</keyword>
<keyword evidence="2" id="KW-0418">Kinase</keyword>
<feature type="region of interest" description="Disordered" evidence="1">
    <location>
        <begin position="16"/>
        <end position="35"/>
    </location>
</feature>
<sequence length="475" mass="55542">MSDAELAQFMRRHRLPDGDYDLPVDGRDKPSRDERDRLARRLEDRATEAPAAPIDGTRLEVEAYHELLNDNGRPLYPVNLVQEIYSDLDSYAELLRPWQESLLSIRAEEIFQRQLQRWQDFRKWQNDNRGREDDGGGFLAFVNQRKRWIKDDYPEEVSAELLAEIEADPLRLKEHGCRGFRDYKEAVKRRLARHGFTQPFELAEDPKKQDKLTKSIEYLNYEYWWLDKYASDIERLEPEHDRLWQELVDKNVLKPHETKEFVRTAAPGMECETEEDQARKTVQRAESEAKRIHVLTQKDPKRLEIPKATRISMLKNGAENLLAAKRQSEQAQRRSHLITQFVRATFDYDEANRDAARHRILVQWALDQVPLIESEIRLSNDNRPGSDGKKRIKRRRTTDKDSTDQDLSEGQSPKKVRFDLWEPREASARSRPEATETPAEPGHSLSSSFPQNDAQATLEGPRRSHVLQFVETLPG</sequence>
<accession>A0A545VAR0</accession>
<feature type="compositionally biased region" description="Basic and acidic residues" evidence="1">
    <location>
        <begin position="24"/>
        <end position="35"/>
    </location>
</feature>
<dbReference type="AlphaFoldDB" id="A0A545VAR0"/>
<name>A0A545VAR0_9HYPO</name>
<keyword evidence="3" id="KW-1185">Reference proteome</keyword>
<dbReference type="Proteomes" id="UP000315783">
    <property type="component" value="Unassembled WGS sequence"/>
</dbReference>
<feature type="compositionally biased region" description="Basic and acidic residues" evidence="1">
    <location>
        <begin position="378"/>
        <end position="389"/>
    </location>
</feature>
<dbReference type="GO" id="GO:0016301">
    <property type="term" value="F:kinase activity"/>
    <property type="evidence" value="ECO:0007669"/>
    <property type="project" value="UniProtKB-KW"/>
</dbReference>
<gene>
    <name evidence="2" type="ORF">IF1G_02873</name>
</gene>
<evidence type="ECO:0000256" key="1">
    <source>
        <dbReference type="SAM" id="MobiDB-lite"/>
    </source>
</evidence>
<feature type="region of interest" description="Disordered" evidence="1">
    <location>
        <begin position="378"/>
        <end position="465"/>
    </location>
</feature>